<organism evidence="3 4">
    <name type="scientific">Bondarzewia mesenterica</name>
    <dbReference type="NCBI Taxonomy" id="1095465"/>
    <lineage>
        <taxon>Eukaryota</taxon>
        <taxon>Fungi</taxon>
        <taxon>Dikarya</taxon>
        <taxon>Basidiomycota</taxon>
        <taxon>Agaricomycotina</taxon>
        <taxon>Agaricomycetes</taxon>
        <taxon>Russulales</taxon>
        <taxon>Bondarzewiaceae</taxon>
        <taxon>Bondarzewia</taxon>
    </lineage>
</organism>
<accession>A0A4S4LQQ0</accession>
<evidence type="ECO:0008006" key="5">
    <source>
        <dbReference type="Google" id="ProtNLM"/>
    </source>
</evidence>
<sequence length="466" mass="50319">MRAWYLLALPVSQAVPSNRTIDDQYGDPELNIFPQFSPDNGWAQGATCNSCAAQPDVALAFDNTWHDATHHPGDPEGRTVSISFNGTAVYAYCIMANYINPGITTLTNLSITLDGGDAGTFVHVPSNSTEFEYNVPVYVNQNLGDASPHQLVLSANSEVNASLFLFDYLIYTIDTDNITTQDVGGSTTFSARFPSSTTKLTSSTSVASQPIELRSNSLPIGAIVGGVIGGLALVILLVLVLVFLRRRRLQPRHEEDDIAYQIEPFIHQDSSSFVPSSIVAPPTKSHNPEGQLERTERAPGVGRTSSRSDTSGSNTLVQPSREATADSTQSGSLLPSSGTRVVRTAAPANPGTSSRPQRKGKARDRGRTERLVKQVHHMREQLAEMYPAAEDASLRPQFSPSTAVSDSRLNFISETQAGSGSAEGLSREDELRTQIVVLLGKIERLREQRERGRGQMGRDAPAGIPA</sequence>
<evidence type="ECO:0000256" key="1">
    <source>
        <dbReference type="SAM" id="MobiDB-lite"/>
    </source>
</evidence>
<keyword evidence="2" id="KW-0812">Transmembrane</keyword>
<name>A0A4S4LQQ0_9AGAM</name>
<protein>
    <recommendedName>
        <fullName evidence="5">Mid2 domain-containing protein</fullName>
    </recommendedName>
</protein>
<dbReference type="Gene3D" id="2.60.120.260">
    <property type="entry name" value="Galactose-binding domain-like"/>
    <property type="match status" value="1"/>
</dbReference>
<feature type="transmembrane region" description="Helical" evidence="2">
    <location>
        <begin position="218"/>
        <end position="244"/>
    </location>
</feature>
<dbReference type="Proteomes" id="UP000310158">
    <property type="component" value="Unassembled WGS sequence"/>
</dbReference>
<dbReference type="AlphaFoldDB" id="A0A4S4LQQ0"/>
<feature type="compositionally biased region" description="Polar residues" evidence="1">
    <location>
        <begin position="325"/>
        <end position="339"/>
    </location>
</feature>
<evidence type="ECO:0000256" key="2">
    <source>
        <dbReference type="SAM" id="Phobius"/>
    </source>
</evidence>
<gene>
    <name evidence="3" type="ORF">EW146_g6058</name>
</gene>
<comment type="caution">
    <text evidence="3">The sequence shown here is derived from an EMBL/GenBank/DDBJ whole genome shotgun (WGS) entry which is preliminary data.</text>
</comment>
<dbReference type="EMBL" id="SGPL01000290">
    <property type="protein sequence ID" value="THH14257.1"/>
    <property type="molecule type" value="Genomic_DNA"/>
</dbReference>
<keyword evidence="2" id="KW-1133">Transmembrane helix</keyword>
<keyword evidence="2" id="KW-0472">Membrane</keyword>
<evidence type="ECO:0000313" key="3">
    <source>
        <dbReference type="EMBL" id="THH14257.1"/>
    </source>
</evidence>
<feature type="region of interest" description="Disordered" evidence="1">
    <location>
        <begin position="273"/>
        <end position="369"/>
    </location>
</feature>
<evidence type="ECO:0000313" key="4">
    <source>
        <dbReference type="Proteomes" id="UP000310158"/>
    </source>
</evidence>
<reference evidence="3 4" key="1">
    <citation type="submission" date="2019-02" db="EMBL/GenBank/DDBJ databases">
        <title>Genome sequencing of the rare red list fungi Bondarzewia mesenterica.</title>
        <authorList>
            <person name="Buettner E."/>
            <person name="Kellner H."/>
        </authorList>
    </citation>
    <scope>NUCLEOTIDE SEQUENCE [LARGE SCALE GENOMIC DNA]</scope>
    <source>
        <strain evidence="3 4">DSM 108281</strain>
    </source>
</reference>
<dbReference type="OrthoDB" id="2758521at2759"/>
<keyword evidence="4" id="KW-1185">Reference proteome</keyword>
<proteinExistence type="predicted"/>
<feature type="compositionally biased region" description="Low complexity" evidence="1">
    <location>
        <begin position="302"/>
        <end position="313"/>
    </location>
</feature>